<reference evidence="2 3" key="1">
    <citation type="submission" date="2021-09" db="EMBL/GenBank/DDBJ databases">
        <title>Genomic insights and catalytic innovation underlie evolution of tropane alkaloids biosynthesis.</title>
        <authorList>
            <person name="Wang Y.-J."/>
            <person name="Tian T."/>
            <person name="Huang J.-P."/>
            <person name="Huang S.-X."/>
        </authorList>
    </citation>
    <scope>NUCLEOTIDE SEQUENCE [LARGE SCALE GENOMIC DNA]</scope>
    <source>
        <strain evidence="2">KIB-2018</strain>
        <tissue evidence="2">Leaf</tissue>
    </source>
</reference>
<dbReference type="AlphaFoldDB" id="A0AAV8T183"/>
<protein>
    <recommendedName>
        <fullName evidence="1">DUF7734 domain-containing protein</fullName>
    </recommendedName>
</protein>
<comment type="caution">
    <text evidence="2">The sequence shown here is derived from an EMBL/GenBank/DDBJ whole genome shotgun (WGS) entry which is preliminary data.</text>
</comment>
<evidence type="ECO:0000313" key="2">
    <source>
        <dbReference type="EMBL" id="KAJ8760521.1"/>
    </source>
</evidence>
<dbReference type="EMBL" id="JAIWQS010000007">
    <property type="protein sequence ID" value="KAJ8760521.1"/>
    <property type="molecule type" value="Genomic_DNA"/>
</dbReference>
<sequence length="174" mass="19733">MLKQQHERFPLASCLSNLPFLISKLNPPLGNLVTLASTTIKRPKLTNIQRPQTSLCSARRRVRYEEEPDNDEEEYGHNEDLASLELYSQSARGEALVVHADLDDQEVQVLIFKGFSSCLSFATSPDPSKSVLPARAIIKYIDRIRGPLDPSNIEYIEKGISWKTFQVRLNFSSR</sequence>
<proteinExistence type="predicted"/>
<dbReference type="PANTHER" id="PTHR36729:SF2">
    <property type="entry name" value="EXPRESSED PROTEIN"/>
    <property type="match status" value="1"/>
</dbReference>
<gene>
    <name evidence="2" type="ORF">K2173_015188</name>
</gene>
<dbReference type="Proteomes" id="UP001159364">
    <property type="component" value="Linkage Group LG07"/>
</dbReference>
<dbReference type="Pfam" id="PF24869">
    <property type="entry name" value="DUF7734"/>
    <property type="match status" value="1"/>
</dbReference>
<feature type="domain" description="DUF7734" evidence="1">
    <location>
        <begin position="82"/>
        <end position="169"/>
    </location>
</feature>
<evidence type="ECO:0000259" key="1">
    <source>
        <dbReference type="Pfam" id="PF24869"/>
    </source>
</evidence>
<dbReference type="InterPro" id="IPR056636">
    <property type="entry name" value="DUF7734"/>
</dbReference>
<dbReference type="GO" id="GO:0009507">
    <property type="term" value="C:chloroplast"/>
    <property type="evidence" value="ECO:0007669"/>
    <property type="project" value="TreeGrafter"/>
</dbReference>
<accession>A0AAV8T183</accession>
<dbReference type="PANTHER" id="PTHR36729">
    <property type="entry name" value="EXPRESSED PROTEIN"/>
    <property type="match status" value="1"/>
</dbReference>
<evidence type="ECO:0000313" key="3">
    <source>
        <dbReference type="Proteomes" id="UP001159364"/>
    </source>
</evidence>
<keyword evidence="3" id="KW-1185">Reference proteome</keyword>
<name>A0AAV8T183_9ROSI</name>
<organism evidence="2 3">
    <name type="scientific">Erythroxylum novogranatense</name>
    <dbReference type="NCBI Taxonomy" id="1862640"/>
    <lineage>
        <taxon>Eukaryota</taxon>
        <taxon>Viridiplantae</taxon>
        <taxon>Streptophyta</taxon>
        <taxon>Embryophyta</taxon>
        <taxon>Tracheophyta</taxon>
        <taxon>Spermatophyta</taxon>
        <taxon>Magnoliopsida</taxon>
        <taxon>eudicotyledons</taxon>
        <taxon>Gunneridae</taxon>
        <taxon>Pentapetalae</taxon>
        <taxon>rosids</taxon>
        <taxon>fabids</taxon>
        <taxon>Malpighiales</taxon>
        <taxon>Erythroxylaceae</taxon>
        <taxon>Erythroxylum</taxon>
    </lineage>
</organism>